<evidence type="ECO:0000313" key="8">
    <source>
        <dbReference type="EMBL" id="KAK1442357.1"/>
    </source>
</evidence>
<dbReference type="GO" id="GO:0005786">
    <property type="term" value="C:signal recognition particle, endoplasmic reticulum targeting"/>
    <property type="evidence" value="ECO:0007669"/>
    <property type="project" value="UniProtKB-UniRule"/>
</dbReference>
<dbReference type="Proteomes" id="UP001230268">
    <property type="component" value="Unassembled WGS sequence"/>
</dbReference>
<dbReference type="GO" id="GO:0030942">
    <property type="term" value="F:endoplasmic reticulum signal peptide binding"/>
    <property type="evidence" value="ECO:0007669"/>
    <property type="project" value="UniProtKB-UniRule"/>
</dbReference>
<evidence type="ECO:0000256" key="5">
    <source>
        <dbReference type="ARBA" id="ARBA00023135"/>
    </source>
</evidence>
<dbReference type="SUPFAM" id="SSF54762">
    <property type="entry name" value="Signal recognition particle alu RNA binding heterodimer, SRP9/14"/>
    <property type="match status" value="1"/>
</dbReference>
<accession>A0AAD8LIS8</accession>
<comment type="caution">
    <text evidence="8">The sequence shown here is derived from an EMBL/GenBank/DDBJ whole genome shotgun (WGS) entry which is preliminary data.</text>
</comment>
<comment type="function">
    <text evidence="7">Component of the signal recognition particle (SRP) complex, a ribonucleoprotein complex that mediates the cotranslational targeting of secretory and membrane proteins to the endoplasmic reticulum (ER). SRP9 together with SRP14 and the Alu portion of the SRP RNA, constitutes the elongation arrest domain of SRP. The complex of SRP9 and SRP14 is required for SRP RNA binding.</text>
</comment>
<evidence type="ECO:0000256" key="1">
    <source>
        <dbReference type="ARBA" id="ARBA00004496"/>
    </source>
</evidence>
<comment type="subcellular location">
    <subcellularLocation>
        <location evidence="1 7">Cytoplasm</location>
    </subcellularLocation>
</comment>
<dbReference type="EMBL" id="JAVEPI010000004">
    <property type="protein sequence ID" value="KAK1442357.1"/>
    <property type="molecule type" value="Genomic_DNA"/>
</dbReference>
<sequence length="103" mass="11822">MVLLDGDEFIKQLTAMVVADEENARKSLWITYKRYIPNTRTWKNRKTSQEELECHQEDPVCLVRARLGDCKISTHVSLSLMESFSAAMNSISDIMRENNALDA</sequence>
<keyword evidence="5 7" id="KW-0733">Signal recognition particle</keyword>
<name>A0AAD8LIS8_BABGI</name>
<dbReference type="GO" id="GO:0008312">
    <property type="term" value="F:7S RNA binding"/>
    <property type="evidence" value="ECO:0007669"/>
    <property type="project" value="UniProtKB-UniRule"/>
</dbReference>
<dbReference type="GO" id="GO:0006614">
    <property type="term" value="P:SRP-dependent cotranslational protein targeting to membrane"/>
    <property type="evidence" value="ECO:0007669"/>
    <property type="project" value="UniProtKB-UniRule"/>
</dbReference>
<keyword evidence="9" id="KW-1185">Reference proteome</keyword>
<dbReference type="AlphaFoldDB" id="A0AAD8LIS8"/>
<comment type="similarity">
    <text evidence="2 7">Belongs to the SRP14 family.</text>
</comment>
<dbReference type="Gene3D" id="3.30.720.10">
    <property type="entry name" value="Signal recognition particle alu RNA binding heterodimer, srp9/1"/>
    <property type="match status" value="1"/>
</dbReference>
<keyword evidence="3 7" id="KW-0963">Cytoplasm</keyword>
<dbReference type="Pfam" id="PF02290">
    <property type="entry name" value="SRP14"/>
    <property type="match status" value="1"/>
</dbReference>
<reference evidence="8" key="1">
    <citation type="submission" date="2023-08" db="EMBL/GenBank/DDBJ databases">
        <title>Draft sequence of the Babesia gibsoni genome.</title>
        <authorList>
            <person name="Yamagishi J.Y."/>
            <person name="Xuan X.X."/>
        </authorList>
    </citation>
    <scope>NUCLEOTIDE SEQUENCE</scope>
    <source>
        <strain evidence="8">Azabu</strain>
    </source>
</reference>
<keyword evidence="4 7" id="KW-0694">RNA-binding</keyword>
<organism evidence="8 9">
    <name type="scientific">Babesia gibsoni</name>
    <dbReference type="NCBI Taxonomy" id="33632"/>
    <lineage>
        <taxon>Eukaryota</taxon>
        <taxon>Sar</taxon>
        <taxon>Alveolata</taxon>
        <taxon>Apicomplexa</taxon>
        <taxon>Aconoidasida</taxon>
        <taxon>Piroplasmida</taxon>
        <taxon>Babesiidae</taxon>
        <taxon>Babesia</taxon>
    </lineage>
</organism>
<evidence type="ECO:0000256" key="3">
    <source>
        <dbReference type="ARBA" id="ARBA00022490"/>
    </source>
</evidence>
<evidence type="ECO:0000256" key="4">
    <source>
        <dbReference type="ARBA" id="ARBA00022884"/>
    </source>
</evidence>
<keyword evidence="6 7" id="KW-0687">Ribonucleoprotein</keyword>
<dbReference type="InterPro" id="IPR003210">
    <property type="entry name" value="Signal_recog_particle_SRP14"/>
</dbReference>
<evidence type="ECO:0000256" key="7">
    <source>
        <dbReference type="RuleBase" id="RU368100"/>
    </source>
</evidence>
<evidence type="ECO:0000313" key="9">
    <source>
        <dbReference type="Proteomes" id="UP001230268"/>
    </source>
</evidence>
<dbReference type="PANTHER" id="PTHR12013">
    <property type="entry name" value="SIGNAL RECOGNITION PARTICLE 14 KD PROTEIN"/>
    <property type="match status" value="1"/>
</dbReference>
<dbReference type="InterPro" id="IPR009018">
    <property type="entry name" value="Signal_recog_particle_SRP9/14"/>
</dbReference>
<evidence type="ECO:0000256" key="2">
    <source>
        <dbReference type="ARBA" id="ARBA00010349"/>
    </source>
</evidence>
<gene>
    <name evidence="8" type="ORF">BgAZ_403870</name>
</gene>
<evidence type="ECO:0000256" key="6">
    <source>
        <dbReference type="ARBA" id="ARBA00023274"/>
    </source>
</evidence>
<protein>
    <recommendedName>
        <fullName evidence="7">Signal recognition particle 14 kDa protein</fullName>
        <shortName evidence="7">SRP14</shortName>
    </recommendedName>
</protein>
<comment type="subunit">
    <text evidence="7">Heterodimer with SRP9; binds RNA as heterodimer. Component of a signal recognition particle (SRP) complex that consists of a 7SL RNA molecule of 300 nucleotides and six protein subunits: SRP72, SRP68, SRP54, SRP19, SRP14 and SRP9.</text>
</comment>
<proteinExistence type="inferred from homology"/>